<sequence>MRTKIYLDGKMKADLPETKDMDKFMSILRIFYFDGNWKILEIRKEENKKCVKTRNVSNTKHPIDADKA</sequence>
<organism evidence="1">
    <name type="scientific">marine sediment metagenome</name>
    <dbReference type="NCBI Taxonomy" id="412755"/>
    <lineage>
        <taxon>unclassified sequences</taxon>
        <taxon>metagenomes</taxon>
        <taxon>ecological metagenomes</taxon>
    </lineage>
</organism>
<reference evidence="1" key="1">
    <citation type="journal article" date="2014" name="Front. Microbiol.">
        <title>High frequency of phylogenetically diverse reductive dehalogenase-homologous genes in deep subseafloor sedimentary metagenomes.</title>
        <authorList>
            <person name="Kawai M."/>
            <person name="Futagami T."/>
            <person name="Toyoda A."/>
            <person name="Takaki Y."/>
            <person name="Nishi S."/>
            <person name="Hori S."/>
            <person name="Arai W."/>
            <person name="Tsubouchi T."/>
            <person name="Morono Y."/>
            <person name="Uchiyama I."/>
            <person name="Ito T."/>
            <person name="Fujiyama A."/>
            <person name="Inagaki F."/>
            <person name="Takami H."/>
        </authorList>
    </citation>
    <scope>NUCLEOTIDE SEQUENCE</scope>
    <source>
        <strain evidence="1">Expedition CK06-06</strain>
    </source>
</reference>
<comment type="caution">
    <text evidence="1">The sequence shown here is derived from an EMBL/GenBank/DDBJ whole genome shotgun (WGS) entry which is preliminary data.</text>
</comment>
<accession>X1D0S1</accession>
<protein>
    <submittedName>
        <fullName evidence="1">Uncharacterized protein</fullName>
    </submittedName>
</protein>
<dbReference type="AlphaFoldDB" id="X1D0S1"/>
<name>X1D0S1_9ZZZZ</name>
<proteinExistence type="predicted"/>
<evidence type="ECO:0000313" key="1">
    <source>
        <dbReference type="EMBL" id="GAH01855.1"/>
    </source>
</evidence>
<gene>
    <name evidence="1" type="ORF">S01H4_37646</name>
</gene>
<dbReference type="EMBL" id="BART01020244">
    <property type="protein sequence ID" value="GAH01855.1"/>
    <property type="molecule type" value="Genomic_DNA"/>
</dbReference>